<evidence type="ECO:0000256" key="1">
    <source>
        <dbReference type="SAM" id="MobiDB-lite"/>
    </source>
</evidence>
<dbReference type="InterPro" id="IPR009839">
    <property type="entry name" value="SseB_N"/>
</dbReference>
<evidence type="ECO:0000313" key="4">
    <source>
        <dbReference type="Proteomes" id="UP000198802"/>
    </source>
</evidence>
<dbReference type="Proteomes" id="UP000198802">
    <property type="component" value="Unassembled WGS sequence"/>
</dbReference>
<feature type="compositionally biased region" description="Basic and acidic residues" evidence="1">
    <location>
        <begin position="1"/>
        <end position="13"/>
    </location>
</feature>
<accession>A0A0S4QX21</accession>
<feature type="region of interest" description="Disordered" evidence="1">
    <location>
        <begin position="1"/>
        <end position="30"/>
    </location>
</feature>
<keyword evidence="4" id="KW-1185">Reference proteome</keyword>
<evidence type="ECO:0000313" key="3">
    <source>
        <dbReference type="EMBL" id="CUU60077.1"/>
    </source>
</evidence>
<name>A0A0S4QX21_9ACTN</name>
<dbReference type="EMBL" id="FAOZ01000035">
    <property type="protein sequence ID" value="CUU60077.1"/>
    <property type="molecule type" value="Genomic_DNA"/>
</dbReference>
<feature type="domain" description="SseB protein N-terminal" evidence="2">
    <location>
        <begin position="35"/>
        <end position="147"/>
    </location>
</feature>
<protein>
    <submittedName>
        <fullName evidence="3">SseB protein N-terminal domain-containing protein</fullName>
    </submittedName>
</protein>
<dbReference type="AlphaFoldDB" id="A0A0S4QX21"/>
<dbReference type="RefSeq" id="WP_242666522.1">
    <property type="nucleotide sequence ID" value="NZ_FAOZ01000035.1"/>
</dbReference>
<organism evidence="3 4">
    <name type="scientific">Parafrankia irregularis</name>
    <dbReference type="NCBI Taxonomy" id="795642"/>
    <lineage>
        <taxon>Bacteria</taxon>
        <taxon>Bacillati</taxon>
        <taxon>Actinomycetota</taxon>
        <taxon>Actinomycetes</taxon>
        <taxon>Frankiales</taxon>
        <taxon>Frankiaceae</taxon>
        <taxon>Parafrankia</taxon>
    </lineage>
</organism>
<evidence type="ECO:0000259" key="2">
    <source>
        <dbReference type="Pfam" id="PF07179"/>
    </source>
</evidence>
<proteinExistence type="predicted"/>
<gene>
    <name evidence="3" type="ORF">Ga0074812_13519</name>
</gene>
<reference evidence="4" key="1">
    <citation type="submission" date="2015-11" db="EMBL/GenBank/DDBJ databases">
        <authorList>
            <person name="Varghese N."/>
        </authorList>
    </citation>
    <scope>NUCLEOTIDE SEQUENCE [LARGE SCALE GENOMIC DNA]</scope>
    <source>
        <strain evidence="4">DSM 45899</strain>
    </source>
</reference>
<dbReference type="Pfam" id="PF07179">
    <property type="entry name" value="SseB"/>
    <property type="match status" value="1"/>
</dbReference>
<sequence length="153" mass="16434">MTDDHARRDDDFSQRINYFSQPGVPGHGVTTRAGEALHRLARDEDDSAALGALATSDVLVPDLSDPGRDNGDARVVKLPVAEQPDGSQFVPTFTSEQRLTDALPGVGRYRRVPLAALLRMWPSDDLMLAVDPGADEGITFPAEGIRALVALAD</sequence>